<sequence length="75" mass="8566">MVQDFFTRFLRVSMKRVFTSCQKDGNDKFGSTFGFSKNKNLVSYVPKIGKSVILLSTMHSTTTIDQKLLNNKSPR</sequence>
<evidence type="ECO:0000313" key="2">
    <source>
        <dbReference type="Proteomes" id="UP001235939"/>
    </source>
</evidence>
<keyword evidence="2" id="KW-1185">Reference proteome</keyword>
<dbReference type="Proteomes" id="UP001235939">
    <property type="component" value="Chromosome 13"/>
</dbReference>
<gene>
    <name evidence="1" type="ORF">LAZ67_13000542</name>
</gene>
<organism evidence="1 2">
    <name type="scientific">Cordylochernes scorpioides</name>
    <dbReference type="NCBI Taxonomy" id="51811"/>
    <lineage>
        <taxon>Eukaryota</taxon>
        <taxon>Metazoa</taxon>
        <taxon>Ecdysozoa</taxon>
        <taxon>Arthropoda</taxon>
        <taxon>Chelicerata</taxon>
        <taxon>Arachnida</taxon>
        <taxon>Pseudoscorpiones</taxon>
        <taxon>Cheliferoidea</taxon>
        <taxon>Chernetidae</taxon>
        <taxon>Cordylochernes</taxon>
    </lineage>
</organism>
<reference evidence="1 2" key="1">
    <citation type="submission" date="2022-01" db="EMBL/GenBank/DDBJ databases">
        <title>A chromosomal length assembly of Cordylochernes scorpioides.</title>
        <authorList>
            <person name="Zeh D."/>
            <person name="Zeh J."/>
        </authorList>
    </citation>
    <scope>NUCLEOTIDE SEQUENCE [LARGE SCALE GENOMIC DNA]</scope>
    <source>
        <strain evidence="1">IN4F17</strain>
        <tissue evidence="1">Whole Body</tissue>
    </source>
</reference>
<accession>A0ABY6L6J1</accession>
<proteinExistence type="predicted"/>
<dbReference type="EMBL" id="CP092875">
    <property type="protein sequence ID" value="UYV75538.1"/>
    <property type="molecule type" value="Genomic_DNA"/>
</dbReference>
<protein>
    <submittedName>
        <fullName evidence="1">Uncharacterized protein</fullName>
    </submittedName>
</protein>
<evidence type="ECO:0000313" key="1">
    <source>
        <dbReference type="EMBL" id="UYV75538.1"/>
    </source>
</evidence>
<name>A0ABY6L6J1_9ARAC</name>